<gene>
    <name evidence="4" type="ORF">CVIRNUC_001118</name>
</gene>
<feature type="DNA-binding region" description="HMG box" evidence="2">
    <location>
        <begin position="73"/>
        <end position="143"/>
    </location>
</feature>
<dbReference type="GO" id="GO:0003677">
    <property type="term" value="F:DNA binding"/>
    <property type="evidence" value="ECO:0007669"/>
    <property type="project" value="UniProtKB-UniRule"/>
</dbReference>
<dbReference type="EMBL" id="CAUYUE010000002">
    <property type="protein sequence ID" value="CAK0738966.1"/>
    <property type="molecule type" value="Genomic_DNA"/>
</dbReference>
<dbReference type="PANTHER" id="PTHR48112">
    <property type="entry name" value="HIGH MOBILITY GROUP PROTEIN DSP1"/>
    <property type="match status" value="1"/>
</dbReference>
<evidence type="ECO:0000313" key="4">
    <source>
        <dbReference type="EMBL" id="CAK0738966.1"/>
    </source>
</evidence>
<dbReference type="InterPro" id="IPR050342">
    <property type="entry name" value="HMGB"/>
</dbReference>
<evidence type="ECO:0000313" key="5">
    <source>
        <dbReference type="Proteomes" id="UP001314263"/>
    </source>
</evidence>
<dbReference type="InterPro" id="IPR009071">
    <property type="entry name" value="HMG_box_dom"/>
</dbReference>
<dbReference type="CDD" id="cd00084">
    <property type="entry name" value="HMG-box_SF"/>
    <property type="match status" value="3"/>
</dbReference>
<dbReference type="Pfam" id="PF09011">
    <property type="entry name" value="HMG_box_2"/>
    <property type="match status" value="2"/>
</dbReference>
<dbReference type="Gene3D" id="1.10.30.10">
    <property type="entry name" value="High mobility group box domain"/>
    <property type="match status" value="3"/>
</dbReference>
<accession>A0AAV1HTI2</accession>
<organism evidence="4 5">
    <name type="scientific">Coccomyxa viridis</name>
    <dbReference type="NCBI Taxonomy" id="1274662"/>
    <lineage>
        <taxon>Eukaryota</taxon>
        <taxon>Viridiplantae</taxon>
        <taxon>Chlorophyta</taxon>
        <taxon>core chlorophytes</taxon>
        <taxon>Trebouxiophyceae</taxon>
        <taxon>Trebouxiophyceae incertae sedis</taxon>
        <taxon>Coccomyxaceae</taxon>
        <taxon>Coccomyxa</taxon>
    </lineage>
</organism>
<dbReference type="Proteomes" id="UP001314263">
    <property type="component" value="Unassembled WGS sequence"/>
</dbReference>
<proteinExistence type="predicted"/>
<feature type="DNA-binding region" description="HMG box" evidence="2">
    <location>
        <begin position="202"/>
        <end position="257"/>
    </location>
</feature>
<sequence length="257" mass="28002">MARRMALFASRFLASSRSDSLRGTALAIHTSRTPAIEHCSALRTYAAKAASPRTRKKSLDAQTVNDVTKESKAKGPRTAYALFQKEQGSQVLAKHKAGSIGERSQILAAEWKKVSADEKASLQARVVLDSPKLPAKLPRSAYQLWMKQAGSDILSKLGGTFDNVGQRAKALSAEWKKVSEEEKARLQGELEKIAPARKRPAKKTATSAYAFYVQEQFSSHRKAGMDTKDVMKALGAAWSTLSVSEKEAYKGKAGQSS</sequence>
<evidence type="ECO:0000256" key="1">
    <source>
        <dbReference type="ARBA" id="ARBA00023125"/>
    </source>
</evidence>
<dbReference type="AlphaFoldDB" id="A0AAV1HTI2"/>
<name>A0AAV1HTI2_9CHLO</name>
<protein>
    <recommendedName>
        <fullName evidence="3">HMG box domain-containing protein</fullName>
    </recommendedName>
</protein>
<dbReference type="InterPro" id="IPR036910">
    <property type="entry name" value="HMG_box_dom_sf"/>
</dbReference>
<keyword evidence="1 2" id="KW-0238">DNA-binding</keyword>
<comment type="caution">
    <text evidence="4">The sequence shown here is derived from an EMBL/GenBank/DDBJ whole genome shotgun (WGS) entry which is preliminary data.</text>
</comment>
<dbReference type="SUPFAM" id="SSF47095">
    <property type="entry name" value="HMG-box"/>
    <property type="match status" value="3"/>
</dbReference>
<reference evidence="4 5" key="1">
    <citation type="submission" date="2023-10" db="EMBL/GenBank/DDBJ databases">
        <authorList>
            <person name="Maclean D."/>
            <person name="Macfadyen A."/>
        </authorList>
    </citation>
    <scope>NUCLEOTIDE SEQUENCE [LARGE SCALE GENOMIC DNA]</scope>
</reference>
<keyword evidence="2" id="KW-0539">Nucleus</keyword>
<dbReference type="GO" id="GO:0005634">
    <property type="term" value="C:nucleus"/>
    <property type="evidence" value="ECO:0007669"/>
    <property type="project" value="UniProtKB-UniRule"/>
</dbReference>
<feature type="domain" description="HMG box" evidence="3">
    <location>
        <begin position="202"/>
        <end position="257"/>
    </location>
</feature>
<keyword evidence="5" id="KW-1185">Reference proteome</keyword>
<dbReference type="SMART" id="SM00398">
    <property type="entry name" value="HMG"/>
    <property type="match status" value="3"/>
</dbReference>
<feature type="domain" description="HMG box" evidence="3">
    <location>
        <begin position="73"/>
        <end position="143"/>
    </location>
</feature>
<dbReference type="PROSITE" id="PS50118">
    <property type="entry name" value="HMG_BOX_2"/>
    <property type="match status" value="2"/>
</dbReference>
<evidence type="ECO:0000259" key="3">
    <source>
        <dbReference type="PROSITE" id="PS50118"/>
    </source>
</evidence>
<evidence type="ECO:0000256" key="2">
    <source>
        <dbReference type="PROSITE-ProRule" id="PRU00267"/>
    </source>
</evidence>